<reference evidence="2 3" key="1">
    <citation type="submission" date="2021-06" db="EMBL/GenBank/DDBJ databases">
        <authorList>
            <person name="Criscuolo A."/>
        </authorList>
    </citation>
    <scope>NUCLEOTIDE SEQUENCE [LARGE SCALE GENOMIC DNA]</scope>
    <source>
        <strain evidence="3">CIP 111802</strain>
    </source>
</reference>
<dbReference type="RefSeq" id="WP_218103503.1">
    <property type="nucleotide sequence ID" value="NZ_CAJVCE010000063.1"/>
</dbReference>
<dbReference type="EMBL" id="CAJVCE010000063">
    <property type="protein sequence ID" value="CAG7659137.1"/>
    <property type="molecule type" value="Genomic_DNA"/>
</dbReference>
<gene>
    <name evidence="2" type="ORF">PAECIP111802_07402</name>
</gene>
<dbReference type="Pfam" id="PF20862">
    <property type="entry name" value="DUF6843"/>
    <property type="match status" value="1"/>
</dbReference>
<dbReference type="InterPro" id="IPR049293">
    <property type="entry name" value="DUF6843"/>
</dbReference>
<accession>A0ABM8VUX3</accession>
<proteinExistence type="predicted"/>
<evidence type="ECO:0000259" key="1">
    <source>
        <dbReference type="Pfam" id="PF20862"/>
    </source>
</evidence>
<comment type="caution">
    <text evidence="2">The sequence shown here is derived from an EMBL/GenBank/DDBJ whole genome shotgun (WGS) entry which is preliminary data.</text>
</comment>
<keyword evidence="3" id="KW-1185">Reference proteome</keyword>
<evidence type="ECO:0000313" key="2">
    <source>
        <dbReference type="EMBL" id="CAG7659137.1"/>
    </source>
</evidence>
<evidence type="ECO:0000313" key="3">
    <source>
        <dbReference type="Proteomes" id="UP000730618"/>
    </source>
</evidence>
<sequence>MSFPKKLIFLLPDNFLGVFEVRFEQKEYPSLKRDGFFSKNYVYEIPTSGVLNTSSNFKEGTAEFYYVDLTGNRKKVDRELVHPGKNVTWDEHYANGTTEHHPPVMEVFIGSEDRWREFQNSQKTK</sequence>
<name>A0ABM8VUX3_9BACL</name>
<feature type="domain" description="DUF6843" evidence="1">
    <location>
        <begin position="7"/>
        <end position="101"/>
    </location>
</feature>
<organism evidence="2 3">
    <name type="scientific">Paenibacillus allorhizosphaerae</name>
    <dbReference type="NCBI Taxonomy" id="2849866"/>
    <lineage>
        <taxon>Bacteria</taxon>
        <taxon>Bacillati</taxon>
        <taxon>Bacillota</taxon>
        <taxon>Bacilli</taxon>
        <taxon>Bacillales</taxon>
        <taxon>Paenibacillaceae</taxon>
        <taxon>Paenibacillus</taxon>
    </lineage>
</organism>
<dbReference type="Proteomes" id="UP000730618">
    <property type="component" value="Unassembled WGS sequence"/>
</dbReference>
<protein>
    <recommendedName>
        <fullName evidence="1">DUF6843 domain-containing protein</fullName>
    </recommendedName>
</protein>